<dbReference type="AlphaFoldDB" id="A0A7C8Z707"/>
<reference evidence="1" key="1">
    <citation type="journal article" date="2013" name="J. Plant Res.">
        <title>Effect of fungi and light on seed germination of three Opuntia species from semiarid lands of central Mexico.</title>
        <authorList>
            <person name="Delgado-Sanchez P."/>
            <person name="Jimenez-Bremont J.F."/>
            <person name="Guerrero-Gonzalez Mde L."/>
            <person name="Flores J."/>
        </authorList>
    </citation>
    <scope>NUCLEOTIDE SEQUENCE</scope>
    <source>
        <tissue evidence="1">Cladode</tissue>
    </source>
</reference>
<dbReference type="PANTHER" id="PTHR32487:SF13">
    <property type="entry name" value="LOW QUALITY PROTEIN: IRIDOID SYNTHASE-LIKE"/>
    <property type="match status" value="1"/>
</dbReference>
<dbReference type="Gene3D" id="3.40.50.720">
    <property type="entry name" value="NAD(P)-binding Rossmann-like Domain"/>
    <property type="match status" value="1"/>
</dbReference>
<reference evidence="1" key="2">
    <citation type="submission" date="2020-07" db="EMBL/GenBank/DDBJ databases">
        <authorList>
            <person name="Vera ALvarez R."/>
            <person name="Arias-Moreno D.M."/>
            <person name="Jimenez-Jacinto V."/>
            <person name="Jimenez-Bremont J.F."/>
            <person name="Swaminathan K."/>
            <person name="Moose S.P."/>
            <person name="Guerrero-Gonzalez M.L."/>
            <person name="Marino-Ramirez L."/>
            <person name="Landsman D."/>
            <person name="Rodriguez-Kessler M."/>
            <person name="Delgado-Sanchez P."/>
        </authorList>
    </citation>
    <scope>NUCLEOTIDE SEQUENCE</scope>
    <source>
        <tissue evidence="1">Cladode</tissue>
    </source>
</reference>
<organism evidence="1">
    <name type="scientific">Opuntia streptacantha</name>
    <name type="common">Prickly pear cactus</name>
    <name type="synonym">Opuntia cardona</name>
    <dbReference type="NCBI Taxonomy" id="393608"/>
    <lineage>
        <taxon>Eukaryota</taxon>
        <taxon>Viridiplantae</taxon>
        <taxon>Streptophyta</taxon>
        <taxon>Embryophyta</taxon>
        <taxon>Tracheophyta</taxon>
        <taxon>Spermatophyta</taxon>
        <taxon>Magnoliopsida</taxon>
        <taxon>eudicotyledons</taxon>
        <taxon>Gunneridae</taxon>
        <taxon>Pentapetalae</taxon>
        <taxon>Caryophyllales</taxon>
        <taxon>Cactineae</taxon>
        <taxon>Cactaceae</taxon>
        <taxon>Opuntioideae</taxon>
        <taxon>Opuntia</taxon>
    </lineage>
</organism>
<evidence type="ECO:0000313" key="1">
    <source>
        <dbReference type="EMBL" id="MBA4634935.1"/>
    </source>
</evidence>
<dbReference type="SUPFAM" id="SSF51735">
    <property type="entry name" value="NAD(P)-binding Rossmann-fold domains"/>
    <property type="match status" value="1"/>
</dbReference>
<protein>
    <recommendedName>
        <fullName evidence="2">NAD-dependent epimerase/dehydratase domain-containing protein</fullName>
    </recommendedName>
</protein>
<proteinExistence type="predicted"/>
<evidence type="ECO:0008006" key="2">
    <source>
        <dbReference type="Google" id="ProtNLM"/>
    </source>
</evidence>
<name>A0A7C8Z707_OPUST</name>
<dbReference type="PANTHER" id="PTHR32487">
    <property type="entry name" value="3-OXO-DELTA(4,5)-STEROID 5-BETA-REDUCTASE"/>
    <property type="match status" value="1"/>
</dbReference>
<dbReference type="InterPro" id="IPR036291">
    <property type="entry name" value="NAD(P)-bd_dom_sf"/>
</dbReference>
<sequence length="119" mass="12924">MEGKSHQEPKSVALVVGVTGMAGLAIAEALKSPSAMGGPWKVYGSARRPKPDWFPSPLVDQYISFDALDLADTEAKLSSISLEITHVFWVALQVRQLEEEIIDANSLMLSNVLKARSIT</sequence>
<accession>A0A7C8Z707</accession>
<dbReference type="EMBL" id="GISG01092956">
    <property type="protein sequence ID" value="MBA4634935.1"/>
    <property type="molecule type" value="Transcribed_RNA"/>
</dbReference>